<dbReference type="AlphaFoldDB" id="A0AAW0SHX3"/>
<evidence type="ECO:0000313" key="2">
    <source>
        <dbReference type="Proteomes" id="UP001487740"/>
    </source>
</evidence>
<accession>A0AAW0SHX3</accession>
<reference evidence="1 2" key="1">
    <citation type="submission" date="2023-03" db="EMBL/GenBank/DDBJ databases">
        <title>High-quality genome of Scylla paramamosain provides insights in environmental adaptation.</title>
        <authorList>
            <person name="Zhang L."/>
        </authorList>
    </citation>
    <scope>NUCLEOTIDE SEQUENCE [LARGE SCALE GENOMIC DNA]</scope>
    <source>
        <strain evidence="1">LZ_2023a</strain>
        <tissue evidence="1">Muscle</tissue>
    </source>
</reference>
<dbReference type="EMBL" id="JARAKH010000297">
    <property type="protein sequence ID" value="KAK8374609.1"/>
    <property type="molecule type" value="Genomic_DNA"/>
</dbReference>
<keyword evidence="2" id="KW-1185">Reference proteome</keyword>
<sequence length="67" mass="7430">MIQVRLRLCRGHGSAAACHGGKHSQFLFDRVSEFRVSTSCKNCTSHHTVQREACCLDDLAGRAGQER</sequence>
<name>A0AAW0SHX3_SCYPA</name>
<organism evidence="1 2">
    <name type="scientific">Scylla paramamosain</name>
    <name type="common">Mud crab</name>
    <dbReference type="NCBI Taxonomy" id="85552"/>
    <lineage>
        <taxon>Eukaryota</taxon>
        <taxon>Metazoa</taxon>
        <taxon>Ecdysozoa</taxon>
        <taxon>Arthropoda</taxon>
        <taxon>Crustacea</taxon>
        <taxon>Multicrustacea</taxon>
        <taxon>Malacostraca</taxon>
        <taxon>Eumalacostraca</taxon>
        <taxon>Eucarida</taxon>
        <taxon>Decapoda</taxon>
        <taxon>Pleocyemata</taxon>
        <taxon>Brachyura</taxon>
        <taxon>Eubrachyura</taxon>
        <taxon>Portunoidea</taxon>
        <taxon>Portunidae</taxon>
        <taxon>Portuninae</taxon>
        <taxon>Scylla</taxon>
    </lineage>
</organism>
<gene>
    <name evidence="1" type="ORF">O3P69_019940</name>
</gene>
<comment type="caution">
    <text evidence="1">The sequence shown here is derived from an EMBL/GenBank/DDBJ whole genome shotgun (WGS) entry which is preliminary data.</text>
</comment>
<proteinExistence type="predicted"/>
<dbReference type="Proteomes" id="UP001487740">
    <property type="component" value="Unassembled WGS sequence"/>
</dbReference>
<protein>
    <submittedName>
        <fullName evidence="1">Uncharacterized protein</fullName>
    </submittedName>
</protein>
<evidence type="ECO:0000313" key="1">
    <source>
        <dbReference type="EMBL" id="KAK8374609.1"/>
    </source>
</evidence>